<evidence type="ECO:0000256" key="1">
    <source>
        <dbReference type="ARBA" id="ARBA00007401"/>
    </source>
</evidence>
<feature type="signal peptide" evidence="2">
    <location>
        <begin position="1"/>
        <end position="30"/>
    </location>
</feature>
<comment type="caution">
    <text evidence="5">The sequence shown here is derived from an EMBL/GenBank/DDBJ whole genome shotgun (WGS) entry which is preliminary data.</text>
</comment>
<proteinExistence type="inferred from homology"/>
<dbReference type="InterPro" id="IPR006104">
    <property type="entry name" value="Glyco_hydro_2_N"/>
</dbReference>
<dbReference type="InterPro" id="IPR051913">
    <property type="entry name" value="GH2_Domain-Containing"/>
</dbReference>
<dbReference type="GO" id="GO:0004553">
    <property type="term" value="F:hydrolase activity, hydrolyzing O-glycosyl compounds"/>
    <property type="evidence" value="ECO:0007669"/>
    <property type="project" value="InterPro"/>
</dbReference>
<dbReference type="PRINTS" id="PR00132">
    <property type="entry name" value="GLHYDRLASE2"/>
</dbReference>
<dbReference type="Pfam" id="PF02836">
    <property type="entry name" value="Glyco_hydro_2_C"/>
    <property type="match status" value="1"/>
</dbReference>
<evidence type="ECO:0000313" key="6">
    <source>
        <dbReference type="Proteomes" id="UP000298412"/>
    </source>
</evidence>
<dbReference type="AlphaFoldDB" id="A0A4R8WNZ8"/>
<dbReference type="InterPro" id="IPR017853">
    <property type="entry name" value="GH"/>
</dbReference>
<comment type="similarity">
    <text evidence="1">Belongs to the glycosyl hydrolase 2 family.</text>
</comment>
<name>A0A4R8WNZ8_9MICO</name>
<feature type="domain" description="Glycosyl hydrolases family 2 sugar binding" evidence="4">
    <location>
        <begin position="86"/>
        <end position="260"/>
    </location>
</feature>
<dbReference type="Pfam" id="PF02837">
    <property type="entry name" value="Glyco_hydro_2_N"/>
    <property type="match status" value="1"/>
</dbReference>
<keyword evidence="6" id="KW-1185">Reference proteome</keyword>
<dbReference type="OrthoDB" id="9762066at2"/>
<sequence length="676" mass="75074">MKRRSFLAGALCGVGFVALPVWPAAAQASAAVTPGGMPILNTHPPTEPSGTHVQRVGETNVVFSYGAVLPSFDGWRTREPERDYIDLDGQWRFASDPEVIGLDGGWNNSRYDDSEWQSIAVPSAWDLLDTPAFGSLDGSHFGEGTAFLDGYAWYRREVKLPGGWTERHLRLNFLAVGYSADVWLDGIHLGKHEGANTPFSLPITDSIRPGRLHTLAIRVFRRASYTSYSPPGQPVTDDFEIPYKPVDYWPYAGITRSVWLESVAPTSISKVLITTADGQLDARIILENHSHADFTGNVQLDPGFESTAETMSIPVHVPAGSVVVASIIIPIMQAPTWSADEPNVLTAQATLFTTTPGHDGRHHPVDRLTTNYGVRDLGIANGQLNMNGNPLFLKGLNWHEETAKHGRSMTPAEYDTELNHILALGANFVRNSVYNRHPYLYEWADRNGVMVMDDLDTMWLNTAQEREQTERYGLSRALALAMAWNQHNHPSVILWGLQNESEIDGSGAPVYRAWLADLKAAVNAVDLTHRPVTWSSSTTNDPAFDLADVIGFNEYFGYFYGQNTDLGPAIDRVHAAHPNKPILITENGTWALSGNHGSSSEQGTEEWQATYIAEHWEQAVARREFMAGYTLWVLKDYKERAGYNQEYNGVSVLGLITFDTEKPKLAYDTFRSLRLK</sequence>
<dbReference type="SUPFAM" id="SSF51445">
    <property type="entry name" value="(Trans)glycosidases"/>
    <property type="match status" value="1"/>
</dbReference>
<accession>A0A4R8WNZ8</accession>
<dbReference type="InterPro" id="IPR008979">
    <property type="entry name" value="Galactose-bd-like_sf"/>
</dbReference>
<evidence type="ECO:0000259" key="4">
    <source>
        <dbReference type="Pfam" id="PF02837"/>
    </source>
</evidence>
<feature type="chain" id="PRO_5020181167" evidence="2">
    <location>
        <begin position="31"/>
        <end position="676"/>
    </location>
</feature>
<gene>
    <name evidence="5" type="ORF">E3O19_12330</name>
</gene>
<organism evidence="5 6">
    <name type="scientific">Cryobacterium algoritolerans</name>
    <dbReference type="NCBI Taxonomy" id="1259184"/>
    <lineage>
        <taxon>Bacteria</taxon>
        <taxon>Bacillati</taxon>
        <taxon>Actinomycetota</taxon>
        <taxon>Actinomycetes</taxon>
        <taxon>Micrococcales</taxon>
        <taxon>Microbacteriaceae</taxon>
        <taxon>Cryobacterium</taxon>
    </lineage>
</organism>
<dbReference type="PANTHER" id="PTHR42732">
    <property type="entry name" value="BETA-GALACTOSIDASE"/>
    <property type="match status" value="1"/>
</dbReference>
<dbReference type="Gene3D" id="3.20.20.80">
    <property type="entry name" value="Glycosidases"/>
    <property type="match status" value="1"/>
</dbReference>
<dbReference type="Gene3D" id="2.60.120.260">
    <property type="entry name" value="Galactose-binding domain-like"/>
    <property type="match status" value="1"/>
</dbReference>
<dbReference type="Proteomes" id="UP000298412">
    <property type="component" value="Unassembled WGS sequence"/>
</dbReference>
<feature type="domain" description="Glycoside hydrolase family 2 catalytic" evidence="3">
    <location>
        <begin position="379"/>
        <end position="660"/>
    </location>
</feature>
<evidence type="ECO:0000256" key="2">
    <source>
        <dbReference type="SAM" id="SignalP"/>
    </source>
</evidence>
<dbReference type="GO" id="GO:0005975">
    <property type="term" value="P:carbohydrate metabolic process"/>
    <property type="evidence" value="ECO:0007669"/>
    <property type="project" value="InterPro"/>
</dbReference>
<protein>
    <submittedName>
        <fullName evidence="5">Beta-galactosidase</fullName>
    </submittedName>
</protein>
<reference evidence="5 6" key="1">
    <citation type="submission" date="2019-03" db="EMBL/GenBank/DDBJ databases">
        <title>Genomics of glacier-inhabiting Cryobacterium strains.</title>
        <authorList>
            <person name="Liu Q."/>
            <person name="Xin Y.-H."/>
        </authorList>
    </citation>
    <scope>NUCLEOTIDE SEQUENCE [LARGE SCALE GENOMIC DNA]</scope>
    <source>
        <strain evidence="5 6">MDT1-3</strain>
    </source>
</reference>
<dbReference type="SUPFAM" id="SSF49785">
    <property type="entry name" value="Galactose-binding domain-like"/>
    <property type="match status" value="1"/>
</dbReference>
<keyword evidence="2" id="KW-0732">Signal</keyword>
<dbReference type="EMBL" id="SOFP01000054">
    <property type="protein sequence ID" value="TFC13260.1"/>
    <property type="molecule type" value="Genomic_DNA"/>
</dbReference>
<dbReference type="InterPro" id="IPR006103">
    <property type="entry name" value="Glyco_hydro_2_cat"/>
</dbReference>
<dbReference type="PANTHER" id="PTHR42732:SF1">
    <property type="entry name" value="BETA-MANNOSIDASE"/>
    <property type="match status" value="1"/>
</dbReference>
<evidence type="ECO:0000259" key="3">
    <source>
        <dbReference type="Pfam" id="PF02836"/>
    </source>
</evidence>
<evidence type="ECO:0000313" key="5">
    <source>
        <dbReference type="EMBL" id="TFC13260.1"/>
    </source>
</evidence>
<dbReference type="InterPro" id="IPR006101">
    <property type="entry name" value="Glyco_hydro_2"/>
</dbReference>